<dbReference type="EMBL" id="NPDY01000031">
    <property type="protein sequence ID" value="PJZ68172.1"/>
    <property type="molecule type" value="Genomic_DNA"/>
</dbReference>
<evidence type="ECO:0000256" key="4">
    <source>
        <dbReference type="SAM" id="SignalP"/>
    </source>
</evidence>
<protein>
    <submittedName>
        <fullName evidence="7">Serine/threonine protein phosphatase</fullName>
    </submittedName>
</protein>
<feature type="coiled-coil region" evidence="2">
    <location>
        <begin position="365"/>
        <end position="392"/>
    </location>
</feature>
<keyword evidence="8" id="KW-1185">Reference proteome</keyword>
<dbReference type="PANTHER" id="PTHR43156">
    <property type="entry name" value="STAGE II SPORULATION PROTEIN E-RELATED"/>
    <property type="match status" value="1"/>
</dbReference>
<feature type="transmembrane region" description="Helical" evidence="3">
    <location>
        <begin position="169"/>
        <end position="191"/>
    </location>
</feature>
<dbReference type="Proteomes" id="UP000231990">
    <property type="component" value="Unassembled WGS sequence"/>
</dbReference>
<dbReference type="InterPro" id="IPR001932">
    <property type="entry name" value="PPM-type_phosphatase-like_dom"/>
</dbReference>
<feature type="chain" id="PRO_5014670684" evidence="4">
    <location>
        <begin position="18"/>
        <end position="635"/>
    </location>
</feature>
<sequence length="635" mass="71682">MFWVLWILLFLSNSLQAEQIDSWSVKSLDADWTFTQEGSPTPRSVKIALGLLDQGYKIPIKGKYRIAIHYSGKNDGLTQGVYLDRIQSIDKTYWNGKLIGSTGEFDPYSPNWIRPRFYPIPTHMILPGENVLEVEIECRESRLFCGIFRSAPKVGDYDKIKEDLIYEDLVQVTFAVLFLGIFLQQAIAHFLNRYSNASLFLSLSAILYVGWRVAVLNKTHYLGIPFELIVRVFFICQTLFPAFLILFVYALFEKKPGIFVQAILGADFIIAFLHLYSFSPDQRFLMVYFWEILLGLKIIALVSLVATHYKSSGEGKIILIGALLAAFLGISDVVKDVITGKNQFLFQYGMLVFLFAGVMGIAVQNARARKDLKELNESLETLVEIRTQELEKQYRLLNEEIIVAAGLQSKLIPGLDGKIGRLLVNSVYVPAEKIGGDYFDSYAYGEDKIQFLLCDVAGHGISAALIASMLKISFLELAPKHSEPADLLIELNARLVPVVEKNFITAVAATFDLELGEVRYSLAGHPPPVLVREESEEPIIMDGKGSILGWRKEIQLGTWREKLKRGDRFFFYTDGITEAISPEKEMFGEARLISLLRDSFSRNPRNLNEEILANIKDFAGNKLPDDVTYLTVDVI</sequence>
<evidence type="ECO:0000313" key="9">
    <source>
        <dbReference type="Proteomes" id="UP000231990"/>
    </source>
</evidence>
<proteinExistence type="predicted"/>
<accession>A0A2M9ZIQ9</accession>
<dbReference type="GO" id="GO:0016791">
    <property type="term" value="F:phosphatase activity"/>
    <property type="evidence" value="ECO:0007669"/>
    <property type="project" value="TreeGrafter"/>
</dbReference>
<dbReference type="AlphaFoldDB" id="A0A2M9ZIQ9"/>
<dbReference type="SUPFAM" id="SSF81606">
    <property type="entry name" value="PP2C-like"/>
    <property type="match status" value="1"/>
</dbReference>
<dbReference type="InterPro" id="IPR036457">
    <property type="entry name" value="PPM-type-like_dom_sf"/>
</dbReference>
<feature type="transmembrane region" description="Helical" evidence="3">
    <location>
        <begin position="228"/>
        <end position="251"/>
    </location>
</feature>
<gene>
    <name evidence="6" type="ORF">CH360_17680</name>
    <name evidence="7" type="ORF">CH373_17110</name>
</gene>
<keyword evidence="3" id="KW-0812">Transmembrane</keyword>
<dbReference type="PANTHER" id="PTHR43156:SF2">
    <property type="entry name" value="STAGE II SPORULATION PROTEIN E"/>
    <property type="match status" value="1"/>
</dbReference>
<feature type="domain" description="PPM-type phosphatase" evidence="5">
    <location>
        <begin position="419"/>
        <end position="634"/>
    </location>
</feature>
<evidence type="ECO:0000256" key="3">
    <source>
        <dbReference type="SAM" id="Phobius"/>
    </source>
</evidence>
<organism evidence="7 9">
    <name type="scientific">Leptospira perolatii</name>
    <dbReference type="NCBI Taxonomy" id="2023191"/>
    <lineage>
        <taxon>Bacteria</taxon>
        <taxon>Pseudomonadati</taxon>
        <taxon>Spirochaetota</taxon>
        <taxon>Spirochaetia</taxon>
        <taxon>Leptospirales</taxon>
        <taxon>Leptospiraceae</taxon>
        <taxon>Leptospira</taxon>
    </lineage>
</organism>
<evidence type="ECO:0000256" key="2">
    <source>
        <dbReference type="SAM" id="Coils"/>
    </source>
</evidence>
<evidence type="ECO:0000313" key="7">
    <source>
        <dbReference type="EMBL" id="PJZ71950.1"/>
    </source>
</evidence>
<evidence type="ECO:0000313" key="6">
    <source>
        <dbReference type="EMBL" id="PJZ68172.1"/>
    </source>
</evidence>
<dbReference type="Gene3D" id="3.60.40.10">
    <property type="entry name" value="PPM-type phosphatase domain"/>
    <property type="match status" value="1"/>
</dbReference>
<dbReference type="SMART" id="SM00331">
    <property type="entry name" value="PP2C_SIG"/>
    <property type="match status" value="1"/>
</dbReference>
<keyword evidence="1" id="KW-0378">Hydrolase</keyword>
<feature type="transmembrane region" description="Helical" evidence="3">
    <location>
        <begin position="317"/>
        <end position="338"/>
    </location>
</feature>
<dbReference type="Proteomes" id="UP000231962">
    <property type="component" value="Unassembled WGS sequence"/>
</dbReference>
<feature type="transmembrane region" description="Helical" evidence="3">
    <location>
        <begin position="198"/>
        <end position="216"/>
    </location>
</feature>
<keyword evidence="3" id="KW-1133">Transmembrane helix</keyword>
<reference evidence="8 9" key="1">
    <citation type="submission" date="2017-07" db="EMBL/GenBank/DDBJ databases">
        <title>Leptospira spp. isolated from tropical soils.</title>
        <authorList>
            <person name="Thibeaux R."/>
            <person name="Iraola G."/>
            <person name="Ferres I."/>
            <person name="Bierque E."/>
            <person name="Girault D."/>
            <person name="Soupe-Gilbert M.-E."/>
            <person name="Picardeau M."/>
            <person name="Goarant C."/>
        </authorList>
    </citation>
    <scope>NUCLEOTIDE SEQUENCE [LARGE SCALE GENOMIC DNA]</scope>
    <source>
        <strain evidence="7 9">FH1-B-B1</strain>
        <strain evidence="6 8">FH1-B-C1</strain>
    </source>
</reference>
<comment type="caution">
    <text evidence="7">The sequence shown here is derived from an EMBL/GenBank/DDBJ whole genome shotgun (WGS) entry which is preliminary data.</text>
</comment>
<dbReference type="Pfam" id="PF07228">
    <property type="entry name" value="SpoIIE"/>
    <property type="match status" value="1"/>
</dbReference>
<feature type="signal peptide" evidence="4">
    <location>
        <begin position="1"/>
        <end position="17"/>
    </location>
</feature>
<name>A0A2M9ZIQ9_9LEPT</name>
<evidence type="ECO:0000259" key="5">
    <source>
        <dbReference type="SMART" id="SM00331"/>
    </source>
</evidence>
<keyword evidence="3" id="KW-0472">Membrane</keyword>
<dbReference type="InterPro" id="IPR052016">
    <property type="entry name" value="Bact_Sigma-Reg"/>
</dbReference>
<feature type="transmembrane region" description="Helical" evidence="3">
    <location>
        <begin position="258"/>
        <end position="278"/>
    </location>
</feature>
<dbReference type="OrthoDB" id="9763484at2"/>
<keyword evidence="4" id="KW-0732">Signal</keyword>
<evidence type="ECO:0000313" key="8">
    <source>
        <dbReference type="Proteomes" id="UP000231962"/>
    </source>
</evidence>
<dbReference type="RefSeq" id="WP_100715432.1">
    <property type="nucleotide sequence ID" value="NZ_NPDY01000031.1"/>
</dbReference>
<dbReference type="EMBL" id="NPDZ01000016">
    <property type="protein sequence ID" value="PJZ71950.1"/>
    <property type="molecule type" value="Genomic_DNA"/>
</dbReference>
<keyword evidence="2" id="KW-0175">Coiled coil</keyword>
<feature type="transmembrane region" description="Helical" evidence="3">
    <location>
        <begin position="344"/>
        <end position="363"/>
    </location>
</feature>
<evidence type="ECO:0000256" key="1">
    <source>
        <dbReference type="ARBA" id="ARBA00022801"/>
    </source>
</evidence>
<feature type="transmembrane region" description="Helical" evidence="3">
    <location>
        <begin position="284"/>
        <end position="305"/>
    </location>
</feature>